<name>A0A814TRE0_9BILA</name>
<keyword evidence="1" id="KW-1133">Transmembrane helix</keyword>
<evidence type="ECO:0000256" key="1">
    <source>
        <dbReference type="SAM" id="Phobius"/>
    </source>
</evidence>
<dbReference type="PANTHER" id="PTHR33444">
    <property type="entry name" value="SI:DKEY-19B23.12-RELATED"/>
    <property type="match status" value="1"/>
</dbReference>
<feature type="transmembrane region" description="Helical" evidence="1">
    <location>
        <begin position="168"/>
        <end position="190"/>
    </location>
</feature>
<comment type="caution">
    <text evidence="2">The sequence shown here is derived from an EMBL/GenBank/DDBJ whole genome shotgun (WGS) entry which is preliminary data.</text>
</comment>
<evidence type="ECO:0000313" key="4">
    <source>
        <dbReference type="Proteomes" id="UP000663845"/>
    </source>
</evidence>
<evidence type="ECO:0000313" key="3">
    <source>
        <dbReference type="EMBL" id="CAF3512910.1"/>
    </source>
</evidence>
<dbReference type="Proteomes" id="UP000663845">
    <property type="component" value="Unassembled WGS sequence"/>
</dbReference>
<keyword evidence="1" id="KW-0812">Transmembrane</keyword>
<proteinExistence type="predicted"/>
<dbReference type="EMBL" id="CAJNOG010000312">
    <property type="protein sequence ID" value="CAF1165787.1"/>
    <property type="molecule type" value="Genomic_DNA"/>
</dbReference>
<keyword evidence="1" id="KW-0472">Membrane</keyword>
<organism evidence="2 4">
    <name type="scientific">Adineta steineri</name>
    <dbReference type="NCBI Taxonomy" id="433720"/>
    <lineage>
        <taxon>Eukaryota</taxon>
        <taxon>Metazoa</taxon>
        <taxon>Spiralia</taxon>
        <taxon>Gnathifera</taxon>
        <taxon>Rotifera</taxon>
        <taxon>Eurotatoria</taxon>
        <taxon>Bdelloidea</taxon>
        <taxon>Adinetida</taxon>
        <taxon>Adinetidae</taxon>
        <taxon>Adineta</taxon>
    </lineage>
</organism>
<dbReference type="EMBL" id="CAJOAZ010000062">
    <property type="protein sequence ID" value="CAF3512910.1"/>
    <property type="molecule type" value="Genomic_DNA"/>
</dbReference>
<protein>
    <submittedName>
        <fullName evidence="2">Uncharacterized protein</fullName>
    </submittedName>
</protein>
<evidence type="ECO:0000313" key="2">
    <source>
        <dbReference type="EMBL" id="CAF1165787.1"/>
    </source>
</evidence>
<feature type="transmembrane region" description="Helical" evidence="1">
    <location>
        <begin position="83"/>
        <end position="107"/>
    </location>
</feature>
<sequence>MATTGIDLRSITVDLSSCPTVGTQSSFQSQTTDYSELLRKIAGINTISFTCSIICIAFDLIFTLITLGIGGANQSSCPMEPRIPIYLIVLGSINLISICFSIVACIIHHREKDKTIIGFYYVHCTAILIIILQLFNFIWVIIGSIWTFRIYMDVQYTESDQVNYCQGNVYQFTIISIIFQYVLPLVFCCCKNVPFNF</sequence>
<feature type="transmembrane region" description="Helical" evidence="1">
    <location>
        <begin position="119"/>
        <end position="148"/>
    </location>
</feature>
<dbReference type="Proteomes" id="UP000663844">
    <property type="component" value="Unassembled WGS sequence"/>
</dbReference>
<reference evidence="2" key="1">
    <citation type="submission" date="2021-02" db="EMBL/GenBank/DDBJ databases">
        <authorList>
            <person name="Nowell W R."/>
        </authorList>
    </citation>
    <scope>NUCLEOTIDE SEQUENCE</scope>
</reference>
<dbReference type="AlphaFoldDB" id="A0A814TRE0"/>
<dbReference type="InterPro" id="IPR040350">
    <property type="entry name" value="TMEM272"/>
</dbReference>
<dbReference type="PANTHER" id="PTHR33444:SF7">
    <property type="entry name" value="TRANSMEMBRANE PROTEIN 272"/>
    <property type="match status" value="1"/>
</dbReference>
<gene>
    <name evidence="2" type="ORF">JYZ213_LOCUS24920</name>
    <name evidence="3" type="ORF">OXD698_LOCUS1985</name>
</gene>
<accession>A0A814TRE0</accession>
<feature type="transmembrane region" description="Helical" evidence="1">
    <location>
        <begin position="47"/>
        <end position="71"/>
    </location>
</feature>